<accession>A0A430AJV3</accession>
<dbReference type="EMBL" id="NGJZ01000001">
    <property type="protein sequence ID" value="RSU08375.1"/>
    <property type="molecule type" value="Genomic_DNA"/>
</dbReference>
<evidence type="ECO:0000313" key="5">
    <source>
        <dbReference type="Proteomes" id="UP000288669"/>
    </source>
</evidence>
<dbReference type="SUPFAM" id="SSF55729">
    <property type="entry name" value="Acyl-CoA N-acyltransferases (Nat)"/>
    <property type="match status" value="1"/>
</dbReference>
<protein>
    <recommendedName>
        <fullName evidence="3">N-acetyltransferase domain-containing protein</fullName>
    </recommendedName>
</protein>
<dbReference type="PANTHER" id="PTHR42919:SF8">
    <property type="entry name" value="N-ALPHA-ACETYLTRANSFERASE 50"/>
    <property type="match status" value="1"/>
</dbReference>
<organism evidence="4 5">
    <name type="scientific">Vagococcus entomophilus</name>
    <dbReference type="NCBI Taxonomy" id="1160095"/>
    <lineage>
        <taxon>Bacteria</taxon>
        <taxon>Bacillati</taxon>
        <taxon>Bacillota</taxon>
        <taxon>Bacilli</taxon>
        <taxon>Lactobacillales</taxon>
        <taxon>Enterococcaceae</taxon>
        <taxon>Vagococcus</taxon>
    </lineage>
</organism>
<evidence type="ECO:0000256" key="1">
    <source>
        <dbReference type="ARBA" id="ARBA00022679"/>
    </source>
</evidence>
<keyword evidence="5" id="KW-1185">Reference proteome</keyword>
<dbReference type="InterPro" id="IPR051556">
    <property type="entry name" value="N-term/lysine_N-AcTrnsfr"/>
</dbReference>
<dbReference type="PROSITE" id="PS51186">
    <property type="entry name" value="GNAT"/>
    <property type="match status" value="1"/>
</dbReference>
<keyword evidence="2" id="KW-0012">Acyltransferase</keyword>
<comment type="caution">
    <text evidence="4">The sequence shown here is derived from an EMBL/GenBank/DDBJ whole genome shotgun (WGS) entry which is preliminary data.</text>
</comment>
<dbReference type="CDD" id="cd04301">
    <property type="entry name" value="NAT_SF"/>
    <property type="match status" value="1"/>
</dbReference>
<evidence type="ECO:0000256" key="2">
    <source>
        <dbReference type="ARBA" id="ARBA00023315"/>
    </source>
</evidence>
<dbReference type="GO" id="GO:0016747">
    <property type="term" value="F:acyltransferase activity, transferring groups other than amino-acyl groups"/>
    <property type="evidence" value="ECO:0007669"/>
    <property type="project" value="InterPro"/>
</dbReference>
<gene>
    <name evidence="4" type="ORF">CBF30_03815</name>
</gene>
<proteinExistence type="predicted"/>
<name>A0A430AJV3_9ENTE</name>
<reference evidence="4 5" key="1">
    <citation type="submission" date="2017-05" db="EMBL/GenBank/DDBJ databases">
        <title>Vagococcus spp. assemblies.</title>
        <authorList>
            <person name="Gulvik C.A."/>
        </authorList>
    </citation>
    <scope>NUCLEOTIDE SEQUENCE [LARGE SCALE GENOMIC DNA]</scope>
    <source>
        <strain evidence="4 5">DSM 24756</strain>
    </source>
</reference>
<evidence type="ECO:0000259" key="3">
    <source>
        <dbReference type="PROSITE" id="PS51186"/>
    </source>
</evidence>
<dbReference type="Proteomes" id="UP000288669">
    <property type="component" value="Unassembled WGS sequence"/>
</dbReference>
<dbReference type="InterPro" id="IPR000182">
    <property type="entry name" value="GNAT_dom"/>
</dbReference>
<evidence type="ECO:0000313" key="4">
    <source>
        <dbReference type="EMBL" id="RSU08375.1"/>
    </source>
</evidence>
<dbReference type="AlphaFoldDB" id="A0A430AJV3"/>
<dbReference type="PANTHER" id="PTHR42919">
    <property type="entry name" value="N-ALPHA-ACETYLTRANSFERASE"/>
    <property type="match status" value="1"/>
</dbReference>
<dbReference type="OrthoDB" id="162775at2"/>
<feature type="domain" description="N-acetyltransferase" evidence="3">
    <location>
        <begin position="1"/>
        <end position="144"/>
    </location>
</feature>
<sequence>MKICKLNQANTELPWALLLEADPERKVVEKYIDQSTIFVAKEAENIVGVLAIMKLDSTEACQYELMNVSVDPLFQRRGIATKLMEHAFKWVMETIKNQVDSVVLYVKTGDISPALQLYKDNGFVIEAIQKNYFLEHYAEPIYEEGQQLKNQVLLKKVMN</sequence>
<dbReference type="Pfam" id="PF13508">
    <property type="entry name" value="Acetyltransf_7"/>
    <property type="match status" value="1"/>
</dbReference>
<keyword evidence="1" id="KW-0808">Transferase</keyword>
<dbReference type="InterPro" id="IPR016181">
    <property type="entry name" value="Acyl_CoA_acyltransferase"/>
</dbReference>
<dbReference type="RefSeq" id="WP_126822917.1">
    <property type="nucleotide sequence ID" value="NZ_JBHLWU010000001.1"/>
</dbReference>
<dbReference type="Gene3D" id="3.40.630.30">
    <property type="match status" value="1"/>
</dbReference>